<evidence type="ECO:0000313" key="4">
    <source>
        <dbReference type="Proteomes" id="UP000321947"/>
    </source>
</evidence>
<dbReference type="EMBL" id="SSTE01013916">
    <property type="protein sequence ID" value="KAA0046628.1"/>
    <property type="molecule type" value="Genomic_DNA"/>
</dbReference>
<dbReference type="Proteomes" id="UP000321947">
    <property type="component" value="Unassembled WGS sequence"/>
</dbReference>
<evidence type="ECO:0000313" key="2">
    <source>
        <dbReference type="EMBL" id="TYK23324.1"/>
    </source>
</evidence>
<dbReference type="AlphaFoldDB" id="A0A5A7TUU5"/>
<comment type="caution">
    <text evidence="1">The sequence shown here is derived from an EMBL/GenBank/DDBJ whole genome shotgun (WGS) entry which is preliminary data.</text>
</comment>
<proteinExistence type="predicted"/>
<accession>A0A5A7TUU5</accession>
<dbReference type="Proteomes" id="UP000321393">
    <property type="component" value="Unassembled WGS sequence"/>
</dbReference>
<organism evidence="1 3">
    <name type="scientific">Cucumis melo var. makuwa</name>
    <name type="common">Oriental melon</name>
    <dbReference type="NCBI Taxonomy" id="1194695"/>
    <lineage>
        <taxon>Eukaryota</taxon>
        <taxon>Viridiplantae</taxon>
        <taxon>Streptophyta</taxon>
        <taxon>Embryophyta</taxon>
        <taxon>Tracheophyta</taxon>
        <taxon>Spermatophyta</taxon>
        <taxon>Magnoliopsida</taxon>
        <taxon>eudicotyledons</taxon>
        <taxon>Gunneridae</taxon>
        <taxon>Pentapetalae</taxon>
        <taxon>rosids</taxon>
        <taxon>fabids</taxon>
        <taxon>Cucurbitales</taxon>
        <taxon>Cucurbitaceae</taxon>
        <taxon>Benincaseae</taxon>
        <taxon>Cucumis</taxon>
    </lineage>
</organism>
<dbReference type="EMBL" id="SSTD01004586">
    <property type="protein sequence ID" value="TYK23324.1"/>
    <property type="molecule type" value="Genomic_DNA"/>
</dbReference>
<reference evidence="3 4" key="1">
    <citation type="submission" date="2019-08" db="EMBL/GenBank/DDBJ databases">
        <title>Draft genome sequences of two oriental melons (Cucumis melo L. var makuwa).</title>
        <authorList>
            <person name="Kwon S.-Y."/>
        </authorList>
    </citation>
    <scope>NUCLEOTIDE SEQUENCE [LARGE SCALE GENOMIC DNA]</scope>
    <source>
        <strain evidence="4">cv. Chang Bougi</strain>
        <strain evidence="3">cv. SW 3</strain>
        <tissue evidence="1">Leaf</tissue>
    </source>
</reference>
<protein>
    <submittedName>
        <fullName evidence="1">Uncharacterized protein</fullName>
    </submittedName>
</protein>
<evidence type="ECO:0000313" key="1">
    <source>
        <dbReference type="EMBL" id="KAA0046628.1"/>
    </source>
</evidence>
<dbReference type="OrthoDB" id="1744977at2759"/>
<name>A0A5A7TUU5_CUCMM</name>
<sequence length="122" mass="13962">MQSCFVATIVQMGGPQWGTTIGIPLHCCNYNTFVHIGRACDGFLVVARETMEIKNLIEAKVKVRYNYTRFVPASILIFNDQGMDYVIYTVPPPDGRWFVERNVRFHGSFQIKAADEFDEHDP</sequence>
<evidence type="ECO:0000313" key="3">
    <source>
        <dbReference type="Proteomes" id="UP000321393"/>
    </source>
</evidence>
<gene>
    <name evidence="2" type="ORF">E5676_scaffold142G003850</name>
    <name evidence="1" type="ORF">E6C27_scaffold178G00010</name>
</gene>